<comment type="caution">
    <text evidence="2">The sequence shown here is derived from an EMBL/GenBank/DDBJ whole genome shotgun (WGS) entry which is preliminary data.</text>
</comment>
<dbReference type="EMBL" id="AGYR01000083">
    <property type="protein sequence ID" value="ENZ05174.1"/>
    <property type="molecule type" value="Genomic_DNA"/>
</dbReference>
<reference evidence="2 3" key="1">
    <citation type="submission" date="2013-01" db="EMBL/GenBank/DDBJ databases">
        <title>The Genome Sequence of Clostridium clostridioforme 90A8.</title>
        <authorList>
            <consortium name="The Broad Institute Genome Sequencing Platform"/>
            <person name="Earl A."/>
            <person name="Ward D."/>
            <person name="Feldgarden M."/>
            <person name="Gevers D."/>
            <person name="Courvalin P."/>
            <person name="Lambert T."/>
            <person name="Walker B."/>
            <person name="Young S.K."/>
            <person name="Zeng Q."/>
            <person name="Gargeya S."/>
            <person name="Fitzgerald M."/>
            <person name="Haas B."/>
            <person name="Abouelleil A."/>
            <person name="Alvarado L."/>
            <person name="Arachchi H.M."/>
            <person name="Berlin A.M."/>
            <person name="Chapman S.B."/>
            <person name="Dewar J."/>
            <person name="Goldberg J."/>
            <person name="Griggs A."/>
            <person name="Gujja S."/>
            <person name="Hansen M."/>
            <person name="Howarth C."/>
            <person name="Imamovic A."/>
            <person name="Larimer J."/>
            <person name="McCowan C."/>
            <person name="Murphy C."/>
            <person name="Neiman D."/>
            <person name="Pearson M."/>
            <person name="Priest M."/>
            <person name="Roberts A."/>
            <person name="Saif S."/>
            <person name="Shea T."/>
            <person name="Sisk P."/>
            <person name="Sykes S."/>
            <person name="Wortman J."/>
            <person name="Nusbaum C."/>
            <person name="Birren B."/>
        </authorList>
    </citation>
    <scope>NUCLEOTIDE SEQUENCE [LARGE SCALE GENOMIC DNA]</scope>
    <source>
        <strain evidence="2 3">90A8</strain>
    </source>
</reference>
<organism evidence="2 3">
    <name type="scientific">[Clostridium] clostridioforme 90A8</name>
    <dbReference type="NCBI Taxonomy" id="999408"/>
    <lineage>
        <taxon>Bacteria</taxon>
        <taxon>Bacillati</taxon>
        <taxon>Bacillota</taxon>
        <taxon>Clostridia</taxon>
        <taxon>Lachnospirales</taxon>
        <taxon>Lachnospiraceae</taxon>
        <taxon>Enterocloster</taxon>
    </lineage>
</organism>
<feature type="chain" id="PRO_5002395126" evidence="1">
    <location>
        <begin position="26"/>
        <end position="178"/>
    </location>
</feature>
<dbReference type="RefSeq" id="WP_002595141.1">
    <property type="nucleotide sequence ID" value="NZ_KB851004.1"/>
</dbReference>
<feature type="signal peptide" evidence="1">
    <location>
        <begin position="1"/>
        <end position="25"/>
    </location>
</feature>
<protein>
    <submittedName>
        <fullName evidence="2">Uncharacterized protein</fullName>
    </submittedName>
</protein>
<sequence>MRKNLLTKLAVLMITVATMATPVYALPTTSAYTPASSAPTMLVDDVFGTGMDTCSWYSDTTGCYITPFYEPEYDTYYIWFTSENDTMWAHTKWTVEVTEFEQTPNGGLVCRGDMYEAVKESPAYNGRLEVTWDSLETADFPKMKMIGGHQLTDVDMVADDYQYYGPTGVDYSDPNFSL</sequence>
<evidence type="ECO:0000256" key="1">
    <source>
        <dbReference type="SAM" id="SignalP"/>
    </source>
</evidence>
<dbReference type="AlphaFoldDB" id="A0A0E2H0W9"/>
<evidence type="ECO:0000313" key="2">
    <source>
        <dbReference type="EMBL" id="ENZ05174.1"/>
    </source>
</evidence>
<name>A0A0E2H0W9_9FIRM</name>
<dbReference type="HOGENOM" id="CLU_1508076_0_0_9"/>
<evidence type="ECO:0000313" key="3">
    <source>
        <dbReference type="Proteomes" id="UP000013085"/>
    </source>
</evidence>
<dbReference type="Proteomes" id="UP000013085">
    <property type="component" value="Unassembled WGS sequence"/>
</dbReference>
<accession>A0A0E2H0W9</accession>
<proteinExistence type="predicted"/>
<keyword evidence="1" id="KW-0732">Signal</keyword>
<gene>
    <name evidence="2" type="ORF">HMPREF1090_05757</name>
</gene>